<dbReference type="PANTHER" id="PTHR33499:SF11">
    <property type="entry name" value="NO APICAL MERISTEM-ASSOCIATED C-TERMINAL DOMAIN-CONTAINING PROTEIN"/>
    <property type="match status" value="1"/>
</dbReference>
<accession>A0AAD8H6E4</accession>
<sequence length="263" mass="30424">MSPGRRTTRSTIRSQQEIPTKDKDVRTGETKTNTHSDAKTVQPTTTTPLASENDINIARSDRKVNPRKATRGMGTSKIAKAAAIGKLSVIFDADCRQPICNNAERFNNEIGFIVRNHGTFCYKDWILVPEEVRAPLRNYLLENFDIDLRDKTTILCIDDQMRKAWRTHKYKLHSYFKCIGGLKNVEMAKKKRHSDLNEDQQEDWEILCDRWCSDEFKEREAINTINRSKRPRESKNGSVSTARHHIRRGMELNSSTGQIETWR</sequence>
<evidence type="ECO:0000313" key="3">
    <source>
        <dbReference type="Proteomes" id="UP001237642"/>
    </source>
</evidence>
<evidence type="ECO:0000313" key="2">
    <source>
        <dbReference type="EMBL" id="KAK1360626.1"/>
    </source>
</evidence>
<comment type="caution">
    <text evidence="2">The sequence shown here is derived from an EMBL/GenBank/DDBJ whole genome shotgun (WGS) entry which is preliminary data.</text>
</comment>
<reference evidence="2" key="1">
    <citation type="submission" date="2023-02" db="EMBL/GenBank/DDBJ databases">
        <title>Genome of toxic invasive species Heracleum sosnowskyi carries increased number of genes despite the absence of recent whole-genome duplications.</title>
        <authorList>
            <person name="Schelkunov M."/>
            <person name="Shtratnikova V."/>
            <person name="Makarenko M."/>
            <person name="Klepikova A."/>
            <person name="Omelchenko D."/>
            <person name="Novikova G."/>
            <person name="Obukhova E."/>
            <person name="Bogdanov V."/>
            <person name="Penin A."/>
            <person name="Logacheva M."/>
        </authorList>
    </citation>
    <scope>NUCLEOTIDE SEQUENCE</scope>
    <source>
        <strain evidence="2">Hsosn_3</strain>
        <tissue evidence="2">Leaf</tissue>
    </source>
</reference>
<dbReference type="AlphaFoldDB" id="A0AAD8H6E4"/>
<dbReference type="PANTHER" id="PTHR33499">
    <property type="entry name" value="OS12G0282400 PROTEIN-RELATED"/>
    <property type="match status" value="1"/>
</dbReference>
<feature type="compositionally biased region" description="Basic and acidic residues" evidence="1">
    <location>
        <begin position="19"/>
        <end position="38"/>
    </location>
</feature>
<feature type="region of interest" description="Disordered" evidence="1">
    <location>
        <begin position="1"/>
        <end position="48"/>
    </location>
</feature>
<feature type="compositionally biased region" description="Polar residues" evidence="1">
    <location>
        <begin position="39"/>
        <end position="48"/>
    </location>
</feature>
<feature type="region of interest" description="Disordered" evidence="1">
    <location>
        <begin position="226"/>
        <end position="263"/>
    </location>
</feature>
<evidence type="ECO:0000256" key="1">
    <source>
        <dbReference type="SAM" id="MobiDB-lite"/>
    </source>
</evidence>
<proteinExistence type="predicted"/>
<gene>
    <name evidence="2" type="ORF">POM88_045100</name>
</gene>
<dbReference type="Proteomes" id="UP001237642">
    <property type="component" value="Unassembled WGS sequence"/>
</dbReference>
<organism evidence="2 3">
    <name type="scientific">Heracleum sosnowskyi</name>
    <dbReference type="NCBI Taxonomy" id="360622"/>
    <lineage>
        <taxon>Eukaryota</taxon>
        <taxon>Viridiplantae</taxon>
        <taxon>Streptophyta</taxon>
        <taxon>Embryophyta</taxon>
        <taxon>Tracheophyta</taxon>
        <taxon>Spermatophyta</taxon>
        <taxon>Magnoliopsida</taxon>
        <taxon>eudicotyledons</taxon>
        <taxon>Gunneridae</taxon>
        <taxon>Pentapetalae</taxon>
        <taxon>asterids</taxon>
        <taxon>campanulids</taxon>
        <taxon>Apiales</taxon>
        <taxon>Apiaceae</taxon>
        <taxon>Apioideae</taxon>
        <taxon>apioid superclade</taxon>
        <taxon>Tordylieae</taxon>
        <taxon>Tordyliinae</taxon>
        <taxon>Heracleum</taxon>
    </lineage>
</organism>
<reference evidence="2" key="2">
    <citation type="submission" date="2023-05" db="EMBL/GenBank/DDBJ databases">
        <authorList>
            <person name="Schelkunov M.I."/>
        </authorList>
    </citation>
    <scope>NUCLEOTIDE SEQUENCE</scope>
    <source>
        <strain evidence="2">Hsosn_3</strain>
        <tissue evidence="2">Leaf</tissue>
    </source>
</reference>
<evidence type="ECO:0008006" key="4">
    <source>
        <dbReference type="Google" id="ProtNLM"/>
    </source>
</evidence>
<keyword evidence="3" id="KW-1185">Reference proteome</keyword>
<protein>
    <recommendedName>
        <fullName evidence="4">Transposase</fullName>
    </recommendedName>
</protein>
<dbReference type="EMBL" id="JAUIZM010000010">
    <property type="protein sequence ID" value="KAK1360626.1"/>
    <property type="molecule type" value="Genomic_DNA"/>
</dbReference>
<name>A0AAD8H6E4_9APIA</name>
<feature type="compositionally biased region" description="Polar residues" evidence="1">
    <location>
        <begin position="252"/>
        <end position="263"/>
    </location>
</feature>